<dbReference type="Gene3D" id="3.40.50.1820">
    <property type="entry name" value="alpha/beta hydrolase"/>
    <property type="match status" value="1"/>
</dbReference>
<dbReference type="Pfam" id="PF01738">
    <property type="entry name" value="DLH"/>
    <property type="match status" value="1"/>
</dbReference>
<sequence length="249" mass="26509">MVTRSVEYRQGETVLEGYLVYDDAVQGQRPGVLVAHEWTGLGPYVQGRVEALARLGFVAFGADLYGRGIRPATPEAAAAEAAKYKSDRQLLRARAAAGLAELRRQPAVDPARLAAIGYCFGGTAVLELARSGAELCGVVSFHGGLDTPQPADARNIRAKVLALHGAADPIAPASQVAAFQDELRQAGVDWQLVLYGGAVHSFTNPAAGNDPTKGAAYDARADRRSWLAMRQFFAELFAEEEGRSPTVAE</sequence>
<accession>A0ABN6W032</accession>
<dbReference type="PANTHER" id="PTHR22946:SF0">
    <property type="entry name" value="DIENELACTONE HYDROLASE DOMAIN-CONTAINING PROTEIN"/>
    <property type="match status" value="1"/>
</dbReference>
<reference evidence="2 3" key="1">
    <citation type="submission" date="2022-12" db="EMBL/GenBank/DDBJ databases">
        <title>Polyphasic characterization of Geotalea uranireducens NIT-SL11 newly isolated from a complex of sewage sludge and microbially reduced graphene oxide.</title>
        <authorList>
            <person name="Xie L."/>
            <person name="Yoshida N."/>
            <person name="Meng L."/>
        </authorList>
    </citation>
    <scope>NUCLEOTIDE SEQUENCE [LARGE SCALE GENOMIC DNA]</scope>
    <source>
        <strain evidence="2 3">NIT-SL11</strain>
    </source>
</reference>
<dbReference type="RefSeq" id="WP_282000702.1">
    <property type="nucleotide sequence ID" value="NZ_AP027151.1"/>
</dbReference>
<dbReference type="PANTHER" id="PTHR22946">
    <property type="entry name" value="DIENELACTONE HYDROLASE DOMAIN-CONTAINING PROTEIN-RELATED"/>
    <property type="match status" value="1"/>
</dbReference>
<keyword evidence="2" id="KW-0378">Hydrolase</keyword>
<dbReference type="GO" id="GO:0016787">
    <property type="term" value="F:hydrolase activity"/>
    <property type="evidence" value="ECO:0007669"/>
    <property type="project" value="UniProtKB-KW"/>
</dbReference>
<dbReference type="InterPro" id="IPR050261">
    <property type="entry name" value="FrsA_esterase"/>
</dbReference>
<dbReference type="InterPro" id="IPR002925">
    <property type="entry name" value="Dienelactn_hydro"/>
</dbReference>
<organism evidence="2 3">
    <name type="scientific">Geotalea uraniireducens</name>
    <dbReference type="NCBI Taxonomy" id="351604"/>
    <lineage>
        <taxon>Bacteria</taxon>
        <taxon>Pseudomonadati</taxon>
        <taxon>Thermodesulfobacteriota</taxon>
        <taxon>Desulfuromonadia</taxon>
        <taxon>Geobacterales</taxon>
        <taxon>Geobacteraceae</taxon>
        <taxon>Geotalea</taxon>
    </lineage>
</organism>
<proteinExistence type="predicted"/>
<keyword evidence="3" id="KW-1185">Reference proteome</keyword>
<dbReference type="Proteomes" id="UP001317705">
    <property type="component" value="Chromosome"/>
</dbReference>
<evidence type="ECO:0000313" key="3">
    <source>
        <dbReference type="Proteomes" id="UP001317705"/>
    </source>
</evidence>
<dbReference type="EMBL" id="AP027151">
    <property type="protein sequence ID" value="BDV44607.1"/>
    <property type="molecule type" value="Genomic_DNA"/>
</dbReference>
<evidence type="ECO:0000259" key="1">
    <source>
        <dbReference type="Pfam" id="PF01738"/>
    </source>
</evidence>
<dbReference type="InterPro" id="IPR029058">
    <property type="entry name" value="AB_hydrolase_fold"/>
</dbReference>
<gene>
    <name evidence="2" type="ORF">GURASL_35300</name>
</gene>
<name>A0ABN6W032_9BACT</name>
<evidence type="ECO:0000313" key="2">
    <source>
        <dbReference type="EMBL" id="BDV44607.1"/>
    </source>
</evidence>
<feature type="domain" description="Dienelactone hydrolase" evidence="1">
    <location>
        <begin position="16"/>
        <end position="235"/>
    </location>
</feature>
<dbReference type="SUPFAM" id="SSF53474">
    <property type="entry name" value="alpha/beta-Hydrolases"/>
    <property type="match status" value="1"/>
</dbReference>
<protein>
    <submittedName>
        <fullName evidence="2">Dienelactone hydrolase</fullName>
    </submittedName>
</protein>